<evidence type="ECO:0000259" key="1">
    <source>
        <dbReference type="PROSITE" id="PS51782"/>
    </source>
</evidence>
<dbReference type="InterPro" id="IPR036514">
    <property type="entry name" value="SGNH_hydro_sf"/>
</dbReference>
<protein>
    <submittedName>
        <fullName evidence="2">Peptidoglycan-binding protein</fullName>
    </submittedName>
</protein>
<evidence type="ECO:0000313" key="3">
    <source>
        <dbReference type="Proteomes" id="UP000188947"/>
    </source>
</evidence>
<dbReference type="Proteomes" id="UP000188947">
    <property type="component" value="Unassembled WGS sequence"/>
</dbReference>
<accession>A0A1T3IH74</accession>
<feature type="domain" description="LysM" evidence="1">
    <location>
        <begin position="175"/>
        <end position="221"/>
    </location>
</feature>
<dbReference type="Pfam" id="PF13472">
    <property type="entry name" value="Lipase_GDSL_2"/>
    <property type="match status" value="1"/>
</dbReference>
<dbReference type="SUPFAM" id="SSF54106">
    <property type="entry name" value="LysM domain"/>
    <property type="match status" value="1"/>
</dbReference>
<dbReference type="PANTHER" id="PTHR30383">
    <property type="entry name" value="THIOESTERASE 1/PROTEASE 1/LYSOPHOSPHOLIPASE L1"/>
    <property type="match status" value="1"/>
</dbReference>
<dbReference type="RefSeq" id="WP_070904484.1">
    <property type="nucleotide sequence ID" value="NZ_CP016378.1"/>
</dbReference>
<dbReference type="STRING" id="238.BBD35_12185"/>
<dbReference type="InterPro" id="IPR036779">
    <property type="entry name" value="LysM_dom_sf"/>
</dbReference>
<dbReference type="Pfam" id="PF01476">
    <property type="entry name" value="LysM"/>
    <property type="match status" value="1"/>
</dbReference>
<dbReference type="SMART" id="SM00257">
    <property type="entry name" value="LysM"/>
    <property type="match status" value="1"/>
</dbReference>
<dbReference type="GO" id="GO:0016788">
    <property type="term" value="F:hydrolase activity, acting on ester bonds"/>
    <property type="evidence" value="ECO:0007669"/>
    <property type="project" value="UniProtKB-ARBA"/>
</dbReference>
<dbReference type="eggNOG" id="COG2755">
    <property type="taxonomic scope" value="Bacteria"/>
</dbReference>
<dbReference type="PANTHER" id="PTHR30383:SF29">
    <property type="entry name" value="SGNH HYDROLASE-TYPE ESTERASE DOMAIN-CONTAINING PROTEIN"/>
    <property type="match status" value="1"/>
</dbReference>
<evidence type="ECO:0000313" key="2">
    <source>
        <dbReference type="EMBL" id="OOH94245.1"/>
    </source>
</evidence>
<dbReference type="EMBL" id="MPOG01000014">
    <property type="protein sequence ID" value="OOH94245.1"/>
    <property type="molecule type" value="Genomic_DNA"/>
</dbReference>
<sequence>MRQYLTAISIAACFSLSAQQIENAGNLATFSQQLKENKKVINILFLGDSHIQAGWIPEVLRQKFTEQYGYAGRGLVFPYSVANSNGPLDITSTSSQAWQTFRLVYDQDVFSQMGALGFVMGNNKDSFIEIGFNDPNDTFDEVKIFNDQQMAGESFTIYDTNASLNAYVGKKKSITEYAVQEGETFPELAAKFNTTTTKLAQLNGNGIKFPKAGQVIKTEVVEPEMNPDFEQKLSIVGKGQYTNGETVFNYPKPTRNFLMRTNASKGNVLYGFQFLKKNAASGIIFNSVGVNGATYADFLKYPLQMEELKQIHPDVVMISLGTNESLSSVTKEEFQKSAQDLIQAFRKDNPSLPVLLISPTDNKLKGDRIKEIVSWIKEISSQNNTAFLNMYEATGGRGYFNSSLARKQANADGVHFLKPGYTQQAEMIWKALNGALK</sequence>
<gene>
    <name evidence="2" type="ORF">BMF97_12865</name>
</gene>
<organism evidence="2 3">
    <name type="scientific">Elizabethkingia meningoseptica</name>
    <name type="common">Chryseobacterium meningosepticum</name>
    <dbReference type="NCBI Taxonomy" id="238"/>
    <lineage>
        <taxon>Bacteria</taxon>
        <taxon>Pseudomonadati</taxon>
        <taxon>Bacteroidota</taxon>
        <taxon>Flavobacteriia</taxon>
        <taxon>Flavobacteriales</taxon>
        <taxon>Weeksellaceae</taxon>
        <taxon>Elizabethkingia</taxon>
    </lineage>
</organism>
<proteinExistence type="predicted"/>
<dbReference type="Gene3D" id="3.10.350.10">
    <property type="entry name" value="LysM domain"/>
    <property type="match status" value="1"/>
</dbReference>
<dbReference type="InterPro" id="IPR013830">
    <property type="entry name" value="SGNH_hydro"/>
</dbReference>
<dbReference type="InterPro" id="IPR018392">
    <property type="entry name" value="LysM"/>
</dbReference>
<dbReference type="AlphaFoldDB" id="A0A1T3IH74"/>
<dbReference type="Gene3D" id="3.40.50.1110">
    <property type="entry name" value="SGNH hydrolase"/>
    <property type="match status" value="2"/>
</dbReference>
<dbReference type="PROSITE" id="PS51782">
    <property type="entry name" value="LYSM"/>
    <property type="match status" value="1"/>
</dbReference>
<keyword evidence="3" id="KW-1185">Reference proteome</keyword>
<dbReference type="InterPro" id="IPR051532">
    <property type="entry name" value="Ester_Hydrolysis_Enzymes"/>
</dbReference>
<comment type="caution">
    <text evidence="2">The sequence shown here is derived from an EMBL/GenBank/DDBJ whole genome shotgun (WGS) entry which is preliminary data.</text>
</comment>
<name>A0A1T3IH74_ELIME</name>
<reference evidence="2 3" key="1">
    <citation type="submission" date="2016-11" db="EMBL/GenBank/DDBJ databases">
        <title>Genome sequence and comparative genomic analysis of clinical strain Elizabethkingia meningoseptica 61421 PRCM.</title>
        <authorList>
            <person name="Wang M."/>
            <person name="Hu S."/>
            <person name="Cao L."/>
            <person name="Jiang T."/>
            <person name="Zhou Y."/>
            <person name="Ming D."/>
        </authorList>
    </citation>
    <scope>NUCLEOTIDE SEQUENCE [LARGE SCALE GENOMIC DNA]</scope>
    <source>
        <strain evidence="2 3">61421 PRCM</strain>
    </source>
</reference>
<dbReference type="SUPFAM" id="SSF52266">
    <property type="entry name" value="SGNH hydrolase"/>
    <property type="match status" value="1"/>
</dbReference>
<dbReference type="OrthoDB" id="9764375at2"/>